<reference evidence="4" key="1">
    <citation type="journal article" date="2021" name="PeerJ">
        <title>Extensive microbial diversity within the chicken gut microbiome revealed by metagenomics and culture.</title>
        <authorList>
            <person name="Gilroy R."/>
            <person name="Ravi A."/>
            <person name="Getino M."/>
            <person name="Pursley I."/>
            <person name="Horton D.L."/>
            <person name="Alikhan N.F."/>
            <person name="Baker D."/>
            <person name="Gharbi K."/>
            <person name="Hall N."/>
            <person name="Watson M."/>
            <person name="Adriaenssens E.M."/>
            <person name="Foster-Nyarko E."/>
            <person name="Jarju S."/>
            <person name="Secka A."/>
            <person name="Antonio M."/>
            <person name="Oren A."/>
            <person name="Chaudhuri R.R."/>
            <person name="La Ragione R."/>
            <person name="Hildebrand F."/>
            <person name="Pallen M.J."/>
        </authorList>
    </citation>
    <scope>NUCLEOTIDE SEQUENCE</scope>
    <source>
        <strain evidence="4">ChiSjej5B23-16112</strain>
    </source>
</reference>
<dbReference type="InterPro" id="IPR001322">
    <property type="entry name" value="Lamin_tail_dom"/>
</dbReference>
<protein>
    <submittedName>
        <fullName evidence="4">Lamin tail domain-containing protein</fullName>
    </submittedName>
</protein>
<dbReference type="Pfam" id="PF00932">
    <property type="entry name" value="LTD"/>
    <property type="match status" value="1"/>
</dbReference>
<feature type="region of interest" description="Disordered" evidence="1">
    <location>
        <begin position="207"/>
        <end position="231"/>
    </location>
</feature>
<evidence type="ECO:0000313" key="5">
    <source>
        <dbReference type="Proteomes" id="UP000769156"/>
    </source>
</evidence>
<dbReference type="Proteomes" id="UP000769156">
    <property type="component" value="Unassembled WGS sequence"/>
</dbReference>
<dbReference type="PROSITE" id="PS51318">
    <property type="entry name" value="TAT"/>
    <property type="match status" value="1"/>
</dbReference>
<evidence type="ECO:0000256" key="2">
    <source>
        <dbReference type="SAM" id="Phobius"/>
    </source>
</evidence>
<sequence>MTGREKQALRKAFIKILSAAVVAAGLAGMYGMRSNGAEAPAEQVVISQFYGAGGSEGVFSSDYVELYNPGDKAVSLEGYILGYSSGSEEGKAGSTVDSDGMRTEKTIGLAGTIPAKGYYLVCGADNTCREEAYQIQSFNRKWQDLVIDDQATVTIKLYEGGSLADVLSTEGSSCQYMVSSSTSVISLEADRGSGRGGNGLRTFYWGDGVSPEYEDRYEPRSSYGAADGEDR</sequence>
<keyword evidence="2" id="KW-0812">Transmembrane</keyword>
<dbReference type="InterPro" id="IPR006311">
    <property type="entry name" value="TAT_signal"/>
</dbReference>
<feature type="domain" description="LTD" evidence="3">
    <location>
        <begin position="39"/>
        <end position="168"/>
    </location>
</feature>
<evidence type="ECO:0000313" key="4">
    <source>
        <dbReference type="EMBL" id="HJF94420.1"/>
    </source>
</evidence>
<gene>
    <name evidence="4" type="ORF">K8V82_06465</name>
</gene>
<dbReference type="EMBL" id="DYVY01000102">
    <property type="protein sequence ID" value="HJF94420.1"/>
    <property type="molecule type" value="Genomic_DNA"/>
</dbReference>
<keyword evidence="2" id="KW-1133">Transmembrane helix</keyword>
<keyword evidence="2" id="KW-0472">Membrane</keyword>
<reference evidence="4" key="2">
    <citation type="submission" date="2021-09" db="EMBL/GenBank/DDBJ databases">
        <authorList>
            <person name="Gilroy R."/>
        </authorList>
    </citation>
    <scope>NUCLEOTIDE SEQUENCE</scope>
    <source>
        <strain evidence="4">ChiSjej5B23-16112</strain>
    </source>
</reference>
<organism evidence="4 5">
    <name type="scientific">Lachnoclostridium phocaeense</name>
    <dbReference type="NCBI Taxonomy" id="1871021"/>
    <lineage>
        <taxon>Bacteria</taxon>
        <taxon>Bacillati</taxon>
        <taxon>Bacillota</taxon>
        <taxon>Clostridia</taxon>
        <taxon>Lachnospirales</taxon>
        <taxon>Lachnospiraceae</taxon>
    </lineage>
</organism>
<evidence type="ECO:0000256" key="1">
    <source>
        <dbReference type="SAM" id="MobiDB-lite"/>
    </source>
</evidence>
<name>A0A921LDX0_9FIRM</name>
<proteinExistence type="predicted"/>
<dbReference type="RefSeq" id="WP_281725602.1">
    <property type="nucleotide sequence ID" value="NZ_CALKQL010000032.1"/>
</dbReference>
<accession>A0A921LDX0</accession>
<feature type="transmembrane region" description="Helical" evidence="2">
    <location>
        <begin position="12"/>
        <end position="32"/>
    </location>
</feature>
<evidence type="ECO:0000259" key="3">
    <source>
        <dbReference type="Pfam" id="PF00932"/>
    </source>
</evidence>
<comment type="caution">
    <text evidence="4">The sequence shown here is derived from an EMBL/GenBank/DDBJ whole genome shotgun (WGS) entry which is preliminary data.</text>
</comment>
<dbReference type="AlphaFoldDB" id="A0A921LDX0"/>